<evidence type="ECO:0000313" key="6">
    <source>
        <dbReference type="Proteomes" id="UP000177141"/>
    </source>
</evidence>
<accession>A0A1F7IXS7</accession>
<dbReference type="SUPFAM" id="SSF53448">
    <property type="entry name" value="Nucleotide-diphospho-sugar transferases"/>
    <property type="match status" value="1"/>
</dbReference>
<evidence type="ECO:0000313" key="5">
    <source>
        <dbReference type="EMBL" id="OGK48160.1"/>
    </source>
</evidence>
<evidence type="ECO:0000256" key="1">
    <source>
        <dbReference type="ARBA" id="ARBA00006739"/>
    </source>
</evidence>
<dbReference type="Gene3D" id="3.90.550.10">
    <property type="entry name" value="Spore Coat Polysaccharide Biosynthesis Protein SpsA, Chain A"/>
    <property type="match status" value="1"/>
</dbReference>
<protein>
    <recommendedName>
        <fullName evidence="4">Glycosyltransferase 2-like domain-containing protein</fullName>
    </recommendedName>
</protein>
<dbReference type="GO" id="GO:0016757">
    <property type="term" value="F:glycosyltransferase activity"/>
    <property type="evidence" value="ECO:0007669"/>
    <property type="project" value="UniProtKB-KW"/>
</dbReference>
<dbReference type="PANTHER" id="PTHR43179:SF12">
    <property type="entry name" value="GALACTOFURANOSYLTRANSFERASE GLFT2"/>
    <property type="match status" value="1"/>
</dbReference>
<evidence type="ECO:0000256" key="3">
    <source>
        <dbReference type="ARBA" id="ARBA00022679"/>
    </source>
</evidence>
<sequence length="296" mass="34005">MKISVVIPVYKKTEEFIANLKHNLPHLSGCEIIVVNDDPEKSIKNELSAFPVIKLIENKKNLGFAGAVNAGVKMVKTPLVMLINSDVKLLDKSYGKAIKHFAEKNVFAVSFAQKEKNARTVGKNRIYFHNGFFQHDYAKDLKFGQNGWAEGGSCLIDKKKFDSLNGFDELFSPFYWEDIDLSYRAWKTGYTILFDPEVIVEHHHETTIGSFFDKNKVSSIAFRNQLIFIWKNIHDGGKIFSHILFLKLYLLTSLFKGRFEIWKGFLSAISKLELIMKKRKSVPQVRSDDEILKIFT</sequence>
<gene>
    <name evidence="5" type="ORF">A3A93_00510</name>
</gene>
<dbReference type="Proteomes" id="UP000177141">
    <property type="component" value="Unassembled WGS sequence"/>
</dbReference>
<organism evidence="5 6">
    <name type="scientific">Candidatus Roizmanbacteria bacterium RIFCSPLOWO2_01_FULL_38_12</name>
    <dbReference type="NCBI Taxonomy" id="1802061"/>
    <lineage>
        <taxon>Bacteria</taxon>
        <taxon>Candidatus Roizmaniibacteriota</taxon>
    </lineage>
</organism>
<evidence type="ECO:0000259" key="4">
    <source>
        <dbReference type="Pfam" id="PF00535"/>
    </source>
</evidence>
<dbReference type="InterPro" id="IPR001173">
    <property type="entry name" value="Glyco_trans_2-like"/>
</dbReference>
<comment type="caution">
    <text evidence="5">The sequence shown here is derived from an EMBL/GenBank/DDBJ whole genome shotgun (WGS) entry which is preliminary data.</text>
</comment>
<name>A0A1F7IXS7_9BACT</name>
<dbReference type="EMBL" id="MGAL01000022">
    <property type="protein sequence ID" value="OGK48160.1"/>
    <property type="molecule type" value="Genomic_DNA"/>
</dbReference>
<keyword evidence="2" id="KW-0328">Glycosyltransferase</keyword>
<dbReference type="PANTHER" id="PTHR43179">
    <property type="entry name" value="RHAMNOSYLTRANSFERASE WBBL"/>
    <property type="match status" value="1"/>
</dbReference>
<dbReference type="Pfam" id="PF00535">
    <property type="entry name" value="Glycos_transf_2"/>
    <property type="match status" value="1"/>
</dbReference>
<comment type="similarity">
    <text evidence="1">Belongs to the glycosyltransferase 2 family.</text>
</comment>
<proteinExistence type="inferred from homology"/>
<dbReference type="InterPro" id="IPR029044">
    <property type="entry name" value="Nucleotide-diphossugar_trans"/>
</dbReference>
<evidence type="ECO:0000256" key="2">
    <source>
        <dbReference type="ARBA" id="ARBA00022676"/>
    </source>
</evidence>
<dbReference type="STRING" id="1802061.A3A93_00510"/>
<keyword evidence="3" id="KW-0808">Transferase</keyword>
<dbReference type="AlphaFoldDB" id="A0A1F7IXS7"/>
<reference evidence="5 6" key="1">
    <citation type="journal article" date="2016" name="Nat. Commun.">
        <title>Thousands of microbial genomes shed light on interconnected biogeochemical processes in an aquifer system.</title>
        <authorList>
            <person name="Anantharaman K."/>
            <person name="Brown C.T."/>
            <person name="Hug L.A."/>
            <person name="Sharon I."/>
            <person name="Castelle C.J."/>
            <person name="Probst A.J."/>
            <person name="Thomas B.C."/>
            <person name="Singh A."/>
            <person name="Wilkins M.J."/>
            <person name="Karaoz U."/>
            <person name="Brodie E.L."/>
            <person name="Williams K.H."/>
            <person name="Hubbard S.S."/>
            <person name="Banfield J.F."/>
        </authorList>
    </citation>
    <scope>NUCLEOTIDE SEQUENCE [LARGE SCALE GENOMIC DNA]</scope>
</reference>
<feature type="domain" description="Glycosyltransferase 2-like" evidence="4">
    <location>
        <begin position="4"/>
        <end position="161"/>
    </location>
</feature>